<dbReference type="Pfam" id="PF01661">
    <property type="entry name" value="Macro"/>
    <property type="match status" value="1"/>
</dbReference>
<dbReference type="Gene3D" id="3.40.220.10">
    <property type="entry name" value="Leucine Aminopeptidase, subunit E, domain 1"/>
    <property type="match status" value="1"/>
</dbReference>
<name>A0AAN1QQ35_SYNEL</name>
<gene>
    <name evidence="3" type="ORF">DOP62_12540</name>
</gene>
<dbReference type="SUPFAM" id="SSF52949">
    <property type="entry name" value="Macro domain-like"/>
    <property type="match status" value="1"/>
</dbReference>
<organism evidence="3 4">
    <name type="scientific">Synechococcus elongatus PCC 11801</name>
    <dbReference type="NCBI Taxonomy" id="2219813"/>
    <lineage>
        <taxon>Bacteria</taxon>
        <taxon>Bacillati</taxon>
        <taxon>Cyanobacteriota</taxon>
        <taxon>Cyanophyceae</taxon>
        <taxon>Synechococcales</taxon>
        <taxon>Synechococcaceae</taxon>
        <taxon>Synechococcus</taxon>
    </lineage>
</organism>
<dbReference type="EMBL" id="CP030139">
    <property type="protein sequence ID" value="AZB73425.1"/>
    <property type="molecule type" value="Genomic_DNA"/>
</dbReference>
<evidence type="ECO:0000256" key="1">
    <source>
        <dbReference type="ARBA" id="ARBA00035885"/>
    </source>
</evidence>
<evidence type="ECO:0000313" key="3">
    <source>
        <dbReference type="EMBL" id="AZB73425.1"/>
    </source>
</evidence>
<proteinExistence type="predicted"/>
<dbReference type="AlphaFoldDB" id="A0AAN1QQ35"/>
<dbReference type="Proteomes" id="UP000267249">
    <property type="component" value="Chromosome"/>
</dbReference>
<dbReference type="PROSITE" id="PS51154">
    <property type="entry name" value="MACRO"/>
    <property type="match status" value="1"/>
</dbReference>
<feature type="domain" description="Macro" evidence="2">
    <location>
        <begin position="1"/>
        <end position="152"/>
    </location>
</feature>
<comment type="catalytic activity">
    <reaction evidence="1">
        <text>an N-(ADP-alpha-D-ribosyl)-thymidine in DNA + H2O = a thymidine in DNA + ADP-D-ribose</text>
        <dbReference type="Rhea" id="RHEA:71655"/>
        <dbReference type="Rhea" id="RHEA-COMP:13556"/>
        <dbReference type="Rhea" id="RHEA-COMP:18051"/>
        <dbReference type="ChEBI" id="CHEBI:15377"/>
        <dbReference type="ChEBI" id="CHEBI:57967"/>
        <dbReference type="ChEBI" id="CHEBI:137386"/>
        <dbReference type="ChEBI" id="CHEBI:191199"/>
    </reaction>
    <physiologicalReaction direction="left-to-right" evidence="1">
        <dbReference type="Rhea" id="RHEA:71656"/>
    </physiologicalReaction>
</comment>
<evidence type="ECO:0000259" key="2">
    <source>
        <dbReference type="PROSITE" id="PS51154"/>
    </source>
</evidence>
<dbReference type="RefSeq" id="WP_208674262.1">
    <property type="nucleotide sequence ID" value="NZ_CP030139.2"/>
</dbReference>
<dbReference type="PANTHER" id="PTHR12521:SF0">
    <property type="entry name" value="ADP-RIBOSE GLYCOHYDROLASE OARD1"/>
    <property type="match status" value="1"/>
</dbReference>
<dbReference type="InterPro" id="IPR043472">
    <property type="entry name" value="Macro_dom-like"/>
</dbReference>
<dbReference type="PANTHER" id="PTHR12521">
    <property type="entry name" value="PROTEIN C6ORF130"/>
    <property type="match status" value="1"/>
</dbReference>
<accession>A0AAN1QQ35</accession>
<dbReference type="SMART" id="SM00506">
    <property type="entry name" value="A1pp"/>
    <property type="match status" value="1"/>
</dbReference>
<dbReference type="InterPro" id="IPR050892">
    <property type="entry name" value="ADP-ribose_metab_enzymes"/>
</dbReference>
<protein>
    <submittedName>
        <fullName evidence="3">Macro domain-containing protein</fullName>
    </submittedName>
</protein>
<evidence type="ECO:0000313" key="4">
    <source>
        <dbReference type="Proteomes" id="UP000267249"/>
    </source>
</evidence>
<sequence length="236" mass="26912">MQSLKILKGNIFTTNCQTLVNTVNCVGVMGAGIALEFKLRYPDMDQKYISLCQQGLLDIGKLWIYKTTSRWILNFPTKKHWKNPSKESYLHAGLQKFLETYEEKEIHSIAFPLLGAQHGGIHPEKSLEIMTSYLSKCSISVEIYQHDPHAYDDLCEHTRDLFLTTPINKLKLTTGLTPSQINKLSGIFNDSSFTQLNHLTKVKGISTKTLEKVFAFAMKNADKKYQDEQQKLSLHV</sequence>
<dbReference type="InterPro" id="IPR002589">
    <property type="entry name" value="Macro_dom"/>
</dbReference>
<reference evidence="3 4" key="1">
    <citation type="journal article" date="2018" name="Sci. Rep.">
        <title>Genome Features and Biochemical Characteristics of a Robust, Fast Growing and Naturally Transformable Cyanobacterium Synechococcus elongatus PCC 11801 Isolated from India.</title>
        <authorList>
            <person name="Jaiswal D."/>
            <person name="Sengupta A."/>
            <person name="Sohoni S."/>
            <person name="Sengupta S."/>
            <person name="Phadnavis A.G."/>
            <person name="Pakrasi H.B."/>
            <person name="Wangikar P.P."/>
        </authorList>
    </citation>
    <scope>NUCLEOTIDE SEQUENCE [LARGE SCALE GENOMIC DNA]</scope>
    <source>
        <strain evidence="3 4">PCC 11801</strain>
    </source>
</reference>
<dbReference type="GO" id="GO:0140291">
    <property type="term" value="P:peptidyl-glutamate ADP-deribosylation"/>
    <property type="evidence" value="ECO:0007669"/>
    <property type="project" value="TreeGrafter"/>
</dbReference>